<comment type="caution">
    <text evidence="1">The sequence shown here is derived from an EMBL/GenBank/DDBJ whole genome shotgun (WGS) entry which is preliminary data.</text>
</comment>
<organism evidence="1 2">
    <name type="scientific">Gryllus longicercus</name>
    <dbReference type="NCBI Taxonomy" id="2509291"/>
    <lineage>
        <taxon>Eukaryota</taxon>
        <taxon>Metazoa</taxon>
        <taxon>Ecdysozoa</taxon>
        <taxon>Arthropoda</taxon>
        <taxon>Hexapoda</taxon>
        <taxon>Insecta</taxon>
        <taxon>Pterygota</taxon>
        <taxon>Neoptera</taxon>
        <taxon>Polyneoptera</taxon>
        <taxon>Orthoptera</taxon>
        <taxon>Ensifera</taxon>
        <taxon>Gryllidea</taxon>
        <taxon>Grylloidea</taxon>
        <taxon>Gryllidae</taxon>
        <taxon>Gryllinae</taxon>
        <taxon>Gryllus</taxon>
    </lineage>
</organism>
<gene>
    <name evidence="1" type="ORF">R5R35_004832</name>
</gene>
<accession>A0AAN9Z822</accession>
<reference evidence="1 2" key="1">
    <citation type="submission" date="2024-03" db="EMBL/GenBank/DDBJ databases">
        <title>The genome assembly and annotation of the cricket Gryllus longicercus Weissman &amp; Gray.</title>
        <authorList>
            <person name="Szrajer S."/>
            <person name="Gray D."/>
            <person name="Ylla G."/>
        </authorList>
    </citation>
    <scope>NUCLEOTIDE SEQUENCE [LARGE SCALE GENOMIC DNA]</scope>
    <source>
        <strain evidence="1">DAG 2021-001</strain>
        <tissue evidence="1">Whole body minus gut</tissue>
    </source>
</reference>
<protein>
    <submittedName>
        <fullName evidence="1">Uncharacterized protein</fullName>
    </submittedName>
</protein>
<dbReference type="AlphaFoldDB" id="A0AAN9Z822"/>
<name>A0AAN9Z822_9ORTH</name>
<dbReference type="Proteomes" id="UP001378592">
    <property type="component" value="Unassembled WGS sequence"/>
</dbReference>
<keyword evidence="2" id="KW-1185">Reference proteome</keyword>
<proteinExistence type="predicted"/>
<sequence length="136" mass="15367">MVRTGSPRLPYSTARRRPHPPCLSEYVFLHRVAPLARPHCHDALSSNNQAYSFQSAEESSVSGKPYTLWGKLEFTAVFTEFPHHQTSLTMTSRLGFCYWPAKTSIDVTLDLRLIRATFPTFSTGSVALTDQCHLKH</sequence>
<dbReference type="EMBL" id="JAZDUA010000112">
    <property type="protein sequence ID" value="KAK7867706.1"/>
    <property type="molecule type" value="Genomic_DNA"/>
</dbReference>
<evidence type="ECO:0000313" key="1">
    <source>
        <dbReference type="EMBL" id="KAK7867706.1"/>
    </source>
</evidence>
<evidence type="ECO:0000313" key="2">
    <source>
        <dbReference type="Proteomes" id="UP001378592"/>
    </source>
</evidence>